<comment type="caution">
    <text evidence="2">The sequence shown here is derived from an EMBL/GenBank/DDBJ whole genome shotgun (WGS) entry which is preliminary data.</text>
</comment>
<accession>A0A2S4WB67</accession>
<evidence type="ECO:0000313" key="3">
    <source>
        <dbReference type="Proteomes" id="UP000238274"/>
    </source>
</evidence>
<feature type="compositionally biased region" description="Basic and acidic residues" evidence="1">
    <location>
        <begin position="477"/>
        <end position="506"/>
    </location>
</feature>
<gene>
    <name evidence="2" type="ORF">PSHT_05149</name>
</gene>
<feature type="compositionally biased region" description="Basic and acidic residues" evidence="1">
    <location>
        <begin position="278"/>
        <end position="292"/>
    </location>
</feature>
<dbReference type="VEuPathDB" id="FungiDB:PSHT_05149"/>
<protein>
    <recommendedName>
        <fullName evidence="4">DUF676 domain-containing protein</fullName>
    </recommendedName>
</protein>
<reference evidence="3" key="2">
    <citation type="journal article" date="2018" name="BMC Genomics">
        <title>Genomic insights into host adaptation between the wheat stripe rust pathogen (Puccinia striiformis f. sp. tritici) and the barley stripe rust pathogen (Puccinia striiformis f. sp. hordei).</title>
        <authorList>
            <person name="Xia C."/>
            <person name="Wang M."/>
            <person name="Yin C."/>
            <person name="Cornejo O.E."/>
            <person name="Hulbert S.H."/>
            <person name="Chen X."/>
        </authorList>
    </citation>
    <scope>NUCLEOTIDE SEQUENCE [LARGE SCALE GENOMIC DNA]</scope>
    <source>
        <strain evidence="3">93TX-2</strain>
    </source>
</reference>
<proteinExistence type="predicted"/>
<dbReference type="EMBL" id="PKSM01000056">
    <property type="protein sequence ID" value="POW19010.1"/>
    <property type="molecule type" value="Genomic_DNA"/>
</dbReference>
<dbReference type="Proteomes" id="UP000238274">
    <property type="component" value="Unassembled WGS sequence"/>
</dbReference>
<dbReference type="SUPFAM" id="SSF53474">
    <property type="entry name" value="alpha/beta-Hydrolases"/>
    <property type="match status" value="2"/>
</dbReference>
<evidence type="ECO:0000256" key="1">
    <source>
        <dbReference type="SAM" id="MobiDB-lite"/>
    </source>
</evidence>
<feature type="compositionally biased region" description="Polar residues" evidence="1">
    <location>
        <begin position="293"/>
        <end position="303"/>
    </location>
</feature>
<dbReference type="InterPro" id="IPR029058">
    <property type="entry name" value="AB_hydrolase_fold"/>
</dbReference>
<feature type="region of interest" description="Disordered" evidence="1">
    <location>
        <begin position="267"/>
        <end position="303"/>
    </location>
</feature>
<feature type="region of interest" description="Disordered" evidence="1">
    <location>
        <begin position="463"/>
        <end position="506"/>
    </location>
</feature>
<dbReference type="VEuPathDB" id="FungiDB:PSTT_16473"/>
<keyword evidence="3" id="KW-1185">Reference proteome</keyword>
<evidence type="ECO:0008006" key="4">
    <source>
        <dbReference type="Google" id="ProtNLM"/>
    </source>
</evidence>
<name>A0A2S4WB67_9BASI</name>
<dbReference type="Gene3D" id="3.40.50.1820">
    <property type="entry name" value="alpha/beta hydrolase"/>
    <property type="match status" value="1"/>
</dbReference>
<dbReference type="AlphaFoldDB" id="A0A2S4WB67"/>
<sequence>MYAERLGKCSFASEKSGDRFSGEEKPSLTCSRMSGVLASQSIPDSPGLVLLVWLHGGDDTFESFPERLTFLLSETWPKTKCTSIIYPAYDTRGSLVRQLLLHRFLQTHDANIIAFVCWLYLAWILPRRTCGSRIKKSKASEVFLDWLTVKTTEHETALATTLQEENKAETGREQAYVILLGHSMGGLVIADATLKLIRERDSQTDLQESIIWPGIIGLIGYDTPYYGLNPAFFTNTANEYLGHAKTAQQVINNLGLGLAFGMGAASSSSNHNGPANQKTDKSSSEPEKKDQTPKTSTTPTNAGSNWMKFGLAAVGVAGLAAAAGTTYWQKDKITENLGWATSHLDYVKELFETDRLNQRMIEILKIRPVVNFHCFYTEIPKADASTDDRHFIILPTSKTQPTGIDASFSVNRNQKAPNEINAHTTMFNQNMNSGYWNLGKESARLISDWIQESIQHRSKLNRNREDHVLNQSSKFTQDPKNRDQLSEDAQVKLNDEVGDQDLHDEL</sequence>
<reference evidence="3" key="3">
    <citation type="journal article" date="2018" name="Mol. Plant Microbe Interact.">
        <title>Genome sequence resources for the wheat stripe rust pathogen (Puccinia striiformis f. sp. tritici) and the barley stripe rust pathogen (Puccinia striiformis f. sp. hordei).</title>
        <authorList>
            <person name="Xia C."/>
            <person name="Wang M."/>
            <person name="Yin C."/>
            <person name="Cornejo O.E."/>
            <person name="Hulbert S.H."/>
            <person name="Chen X."/>
        </authorList>
    </citation>
    <scope>NUCLEOTIDE SEQUENCE [LARGE SCALE GENOMIC DNA]</scope>
    <source>
        <strain evidence="3">93TX-2</strain>
    </source>
</reference>
<evidence type="ECO:0000313" key="2">
    <source>
        <dbReference type="EMBL" id="POW19010.1"/>
    </source>
</evidence>
<dbReference type="PANTHER" id="PTHR47842:SF1">
    <property type="entry name" value="DUF676 DOMAIN-CONTAINING PROTEIN"/>
    <property type="match status" value="1"/>
</dbReference>
<reference evidence="2 3" key="1">
    <citation type="submission" date="2017-12" db="EMBL/GenBank/DDBJ databases">
        <title>Gene loss provides genomic basis for host adaptation in cereal stripe rust fungi.</title>
        <authorList>
            <person name="Xia C."/>
        </authorList>
    </citation>
    <scope>NUCLEOTIDE SEQUENCE [LARGE SCALE GENOMIC DNA]</scope>
    <source>
        <strain evidence="2 3">93TX-2</strain>
    </source>
</reference>
<dbReference type="OrthoDB" id="442243at2759"/>
<organism evidence="2 3">
    <name type="scientific">Puccinia striiformis</name>
    <dbReference type="NCBI Taxonomy" id="27350"/>
    <lineage>
        <taxon>Eukaryota</taxon>
        <taxon>Fungi</taxon>
        <taxon>Dikarya</taxon>
        <taxon>Basidiomycota</taxon>
        <taxon>Pucciniomycotina</taxon>
        <taxon>Pucciniomycetes</taxon>
        <taxon>Pucciniales</taxon>
        <taxon>Pucciniaceae</taxon>
        <taxon>Puccinia</taxon>
    </lineage>
</organism>
<dbReference type="PANTHER" id="PTHR47842">
    <property type="entry name" value="EXPRESSED PROTEIN"/>
    <property type="match status" value="1"/>
</dbReference>